<evidence type="ECO:0000256" key="1">
    <source>
        <dbReference type="SAM" id="Phobius"/>
    </source>
</evidence>
<feature type="transmembrane region" description="Helical" evidence="1">
    <location>
        <begin position="6"/>
        <end position="29"/>
    </location>
</feature>
<reference evidence="3" key="1">
    <citation type="submission" date="2016-10" db="EMBL/GenBank/DDBJ databases">
        <authorList>
            <person name="Varghese N."/>
            <person name="Submissions S."/>
        </authorList>
    </citation>
    <scope>NUCLEOTIDE SEQUENCE [LARGE SCALE GENOMIC DNA]</scope>
    <source>
        <strain evidence="3">DSM 19315</strain>
    </source>
</reference>
<proteinExistence type="predicted"/>
<dbReference type="STRING" id="435880.SAMN04487988_110140"/>
<organism evidence="2 3">
    <name type="scientific">Algoriphagus hitonicola</name>
    <dbReference type="NCBI Taxonomy" id="435880"/>
    <lineage>
        <taxon>Bacteria</taxon>
        <taxon>Pseudomonadati</taxon>
        <taxon>Bacteroidota</taxon>
        <taxon>Cytophagia</taxon>
        <taxon>Cytophagales</taxon>
        <taxon>Cyclobacteriaceae</taxon>
        <taxon>Algoriphagus</taxon>
    </lineage>
</organism>
<keyword evidence="1" id="KW-0472">Membrane</keyword>
<evidence type="ECO:0000313" key="2">
    <source>
        <dbReference type="EMBL" id="SFG92241.1"/>
    </source>
</evidence>
<gene>
    <name evidence="2" type="ORF">SAMN04487988_110140</name>
</gene>
<dbReference type="OrthoDB" id="826827at2"/>
<accession>A0A1I2VY50</accession>
<evidence type="ECO:0000313" key="3">
    <source>
        <dbReference type="Proteomes" id="UP000199642"/>
    </source>
</evidence>
<keyword evidence="1" id="KW-0812">Transmembrane</keyword>
<dbReference type="EMBL" id="FOPC01000010">
    <property type="protein sequence ID" value="SFG92241.1"/>
    <property type="molecule type" value="Genomic_DNA"/>
</dbReference>
<dbReference type="AlphaFoldDB" id="A0A1I2VY50"/>
<protein>
    <submittedName>
        <fullName evidence="2">Uncharacterized protein</fullName>
    </submittedName>
</protein>
<keyword evidence="3" id="KW-1185">Reference proteome</keyword>
<keyword evidence="1" id="KW-1133">Transmembrane helix</keyword>
<sequence length="82" mass="9299">MDGLMWHAISGGVIALLLSIIAFFLKLLVQDIKSMSTEISKIKEALVRMETELAMVKYMLLKYPNLINKKIMRLWGSKIGDS</sequence>
<name>A0A1I2VY50_9BACT</name>
<dbReference type="Proteomes" id="UP000199642">
    <property type="component" value="Unassembled WGS sequence"/>
</dbReference>
<dbReference type="RefSeq" id="WP_092792796.1">
    <property type="nucleotide sequence ID" value="NZ_FOPC01000010.1"/>
</dbReference>